<feature type="chain" id="PRO_5046417256" evidence="8">
    <location>
        <begin position="19"/>
        <end position="379"/>
    </location>
</feature>
<dbReference type="PANTHER" id="PTHR43414">
    <property type="entry name" value="MULTIDRUG RESISTANCE PROTEIN MDTG"/>
    <property type="match status" value="1"/>
</dbReference>
<dbReference type="Pfam" id="PF07690">
    <property type="entry name" value="MFS_1"/>
    <property type="match status" value="1"/>
</dbReference>
<feature type="transmembrane region" description="Helical" evidence="7">
    <location>
        <begin position="338"/>
        <end position="354"/>
    </location>
</feature>
<gene>
    <name evidence="10" type="primary">yceE</name>
    <name evidence="10" type="ORF">GCM10010946_27190</name>
</gene>
<evidence type="ECO:0000256" key="1">
    <source>
        <dbReference type="ARBA" id="ARBA00004651"/>
    </source>
</evidence>
<comment type="caution">
    <text evidence="10">The sequence shown here is derived from an EMBL/GenBank/DDBJ whole genome shotgun (WGS) entry which is preliminary data.</text>
</comment>
<feature type="transmembrane region" description="Helical" evidence="7">
    <location>
        <begin position="42"/>
        <end position="60"/>
    </location>
</feature>
<feature type="domain" description="Major facilitator superfamily (MFS) profile" evidence="9">
    <location>
        <begin position="4"/>
        <end position="379"/>
    </location>
</feature>
<sequence length="379" mass="39839">MRQAVSVTVLGHFAAAFAALCMPPFYAHILQQNFSGQSLLMAGWYFTLPTLAAAIANPLWGKLADRIGIRASLIRAHWGLCLSFILTGLARTPWEFAAGLCLQGLLGGTFAASNAFLASFLQGKKLASLLSVMQGSARTALFAGPAIIGLFGAQENLLRIFLYLALLPGLAGVLLYFLPEPASTVPANKPESAASGNAVAGISAATLYRFQAVFTIGTVLTYPYFVIDLAERLHLSAGWAGALFGLPHVLFLLLAWPMNRHIQLQNAQTALARCSALTCAGLLMQGLAQGAGLLAAGRILMGIGMTGAYLAINALAAGTTRHSSAGRHFGNLEGANKWGAVFAGILASTLASTFNYTAPVWLACLLLAGLTIFIESKRL</sequence>
<evidence type="ECO:0000256" key="6">
    <source>
        <dbReference type="ARBA" id="ARBA00023136"/>
    </source>
</evidence>
<protein>
    <submittedName>
        <fullName evidence="10">MFS transporter</fullName>
    </submittedName>
</protein>
<feature type="transmembrane region" description="Helical" evidence="7">
    <location>
        <begin position="157"/>
        <end position="178"/>
    </location>
</feature>
<feature type="transmembrane region" description="Helical" evidence="7">
    <location>
        <begin position="294"/>
        <end position="317"/>
    </location>
</feature>
<dbReference type="InterPro" id="IPR011701">
    <property type="entry name" value="MFS"/>
</dbReference>
<dbReference type="RefSeq" id="WP_189357761.1">
    <property type="nucleotide sequence ID" value="NZ_BMYU01000007.1"/>
</dbReference>
<accession>A0ABQ2XZW4</accession>
<feature type="transmembrane region" description="Helical" evidence="7">
    <location>
        <begin position="199"/>
        <end position="225"/>
    </location>
</feature>
<feature type="transmembrane region" description="Helical" evidence="7">
    <location>
        <begin position="129"/>
        <end position="151"/>
    </location>
</feature>
<comment type="subcellular location">
    <subcellularLocation>
        <location evidence="1">Cell membrane</location>
        <topology evidence="1">Multi-pass membrane protein</topology>
    </subcellularLocation>
</comment>
<dbReference type="Gene3D" id="1.20.1250.20">
    <property type="entry name" value="MFS general substrate transporter like domains"/>
    <property type="match status" value="1"/>
</dbReference>
<keyword evidence="6 7" id="KW-0472">Membrane</keyword>
<evidence type="ECO:0000256" key="5">
    <source>
        <dbReference type="ARBA" id="ARBA00022989"/>
    </source>
</evidence>
<keyword evidence="4 7" id="KW-0812">Transmembrane</keyword>
<keyword evidence="2" id="KW-0813">Transport</keyword>
<feature type="signal peptide" evidence="8">
    <location>
        <begin position="1"/>
        <end position="18"/>
    </location>
</feature>
<evidence type="ECO:0000256" key="8">
    <source>
        <dbReference type="SAM" id="SignalP"/>
    </source>
</evidence>
<feature type="transmembrane region" description="Helical" evidence="7">
    <location>
        <begin position="237"/>
        <end position="258"/>
    </location>
</feature>
<evidence type="ECO:0000259" key="9">
    <source>
        <dbReference type="PROSITE" id="PS50850"/>
    </source>
</evidence>
<keyword evidence="8" id="KW-0732">Signal</keyword>
<dbReference type="PANTHER" id="PTHR43414:SF1">
    <property type="entry name" value="PEPTIDE PERMEASE"/>
    <property type="match status" value="1"/>
</dbReference>
<evidence type="ECO:0000256" key="7">
    <source>
        <dbReference type="SAM" id="Phobius"/>
    </source>
</evidence>
<evidence type="ECO:0000313" key="11">
    <source>
        <dbReference type="Proteomes" id="UP000653343"/>
    </source>
</evidence>
<dbReference type="InterPro" id="IPR020846">
    <property type="entry name" value="MFS_dom"/>
</dbReference>
<evidence type="ECO:0000256" key="3">
    <source>
        <dbReference type="ARBA" id="ARBA00022475"/>
    </source>
</evidence>
<feature type="transmembrane region" description="Helical" evidence="7">
    <location>
        <begin position="360"/>
        <end position="376"/>
    </location>
</feature>
<evidence type="ECO:0000256" key="4">
    <source>
        <dbReference type="ARBA" id="ARBA00022692"/>
    </source>
</evidence>
<dbReference type="EMBL" id="BMYU01000007">
    <property type="protein sequence ID" value="GGX47282.1"/>
    <property type="molecule type" value="Genomic_DNA"/>
</dbReference>
<keyword evidence="11" id="KW-1185">Reference proteome</keyword>
<evidence type="ECO:0000313" key="10">
    <source>
        <dbReference type="EMBL" id="GGX47282.1"/>
    </source>
</evidence>
<evidence type="ECO:0000256" key="2">
    <source>
        <dbReference type="ARBA" id="ARBA00022448"/>
    </source>
</evidence>
<reference evidence="11" key="1">
    <citation type="journal article" date="2019" name="Int. J. Syst. Evol. Microbiol.">
        <title>The Global Catalogue of Microorganisms (GCM) 10K type strain sequencing project: providing services to taxonomists for standard genome sequencing and annotation.</title>
        <authorList>
            <consortium name="The Broad Institute Genomics Platform"/>
            <consortium name="The Broad Institute Genome Sequencing Center for Infectious Disease"/>
            <person name="Wu L."/>
            <person name="Ma J."/>
        </authorList>
    </citation>
    <scope>NUCLEOTIDE SEQUENCE [LARGE SCALE GENOMIC DNA]</scope>
    <source>
        <strain evidence="11">KCTC 23917</strain>
    </source>
</reference>
<keyword evidence="3" id="KW-1003">Cell membrane</keyword>
<name>A0ABQ2XZW4_9BURK</name>
<dbReference type="InterPro" id="IPR036259">
    <property type="entry name" value="MFS_trans_sf"/>
</dbReference>
<dbReference type="SUPFAM" id="SSF103473">
    <property type="entry name" value="MFS general substrate transporter"/>
    <property type="match status" value="1"/>
</dbReference>
<feature type="transmembrane region" description="Helical" evidence="7">
    <location>
        <begin position="96"/>
        <end position="117"/>
    </location>
</feature>
<keyword evidence="5 7" id="KW-1133">Transmembrane helix</keyword>
<dbReference type="Proteomes" id="UP000653343">
    <property type="component" value="Unassembled WGS sequence"/>
</dbReference>
<dbReference type="PROSITE" id="PS50850">
    <property type="entry name" value="MFS"/>
    <property type="match status" value="1"/>
</dbReference>
<organism evidence="10 11">
    <name type="scientific">Undibacterium squillarum</name>
    <dbReference type="NCBI Taxonomy" id="1131567"/>
    <lineage>
        <taxon>Bacteria</taxon>
        <taxon>Pseudomonadati</taxon>
        <taxon>Pseudomonadota</taxon>
        <taxon>Betaproteobacteria</taxon>
        <taxon>Burkholderiales</taxon>
        <taxon>Oxalobacteraceae</taxon>
        <taxon>Undibacterium</taxon>
    </lineage>
</organism>
<proteinExistence type="predicted"/>